<dbReference type="Pfam" id="PF00079">
    <property type="entry name" value="Serpin"/>
    <property type="match status" value="1"/>
</dbReference>
<dbReference type="InterPro" id="IPR042178">
    <property type="entry name" value="Serpin_sf_1"/>
</dbReference>
<dbReference type="PANTHER" id="PTHR11461:SF204">
    <property type="entry name" value="SERPIN B6"/>
    <property type="match status" value="1"/>
</dbReference>
<dbReference type="Gene3D" id="3.30.497.10">
    <property type="entry name" value="Antithrombin, subunit I, domain 2"/>
    <property type="match status" value="1"/>
</dbReference>
<keyword evidence="2" id="KW-0963">Cytoplasm</keyword>
<evidence type="ECO:0000313" key="8">
    <source>
        <dbReference type="EMBL" id="CAI9169033.1"/>
    </source>
</evidence>
<organism evidence="8 9">
    <name type="scientific">Rangifer tarandus platyrhynchus</name>
    <name type="common">Svalbard reindeer</name>
    <dbReference type="NCBI Taxonomy" id="3082113"/>
    <lineage>
        <taxon>Eukaryota</taxon>
        <taxon>Metazoa</taxon>
        <taxon>Chordata</taxon>
        <taxon>Craniata</taxon>
        <taxon>Vertebrata</taxon>
        <taxon>Euteleostomi</taxon>
        <taxon>Mammalia</taxon>
        <taxon>Eutheria</taxon>
        <taxon>Laurasiatheria</taxon>
        <taxon>Artiodactyla</taxon>
        <taxon>Ruminantia</taxon>
        <taxon>Pecora</taxon>
        <taxon>Cervidae</taxon>
        <taxon>Odocoileinae</taxon>
        <taxon>Rangifer</taxon>
    </lineage>
</organism>
<accession>A0ABN8Z612</accession>
<evidence type="ECO:0000256" key="4">
    <source>
        <dbReference type="ARBA" id="ARBA00022900"/>
    </source>
</evidence>
<evidence type="ECO:0000256" key="1">
    <source>
        <dbReference type="ARBA" id="ARBA00004496"/>
    </source>
</evidence>
<dbReference type="InterPro" id="IPR000215">
    <property type="entry name" value="Serpin_fam"/>
</dbReference>
<evidence type="ECO:0000256" key="2">
    <source>
        <dbReference type="ARBA" id="ARBA00022490"/>
    </source>
</evidence>
<feature type="compositionally biased region" description="Basic and acidic residues" evidence="6">
    <location>
        <begin position="312"/>
        <end position="560"/>
    </location>
</feature>
<keyword evidence="4" id="KW-0722">Serine protease inhibitor</keyword>
<evidence type="ECO:0000256" key="6">
    <source>
        <dbReference type="SAM" id="MobiDB-lite"/>
    </source>
</evidence>
<evidence type="ECO:0000256" key="3">
    <source>
        <dbReference type="ARBA" id="ARBA00022690"/>
    </source>
</evidence>
<comment type="subcellular location">
    <subcellularLocation>
        <location evidence="1">Cytoplasm</location>
    </subcellularLocation>
</comment>
<dbReference type="Gene3D" id="2.30.39.10">
    <property type="entry name" value="Alpha-1-antitrypsin, domain 1"/>
    <property type="match status" value="1"/>
</dbReference>
<dbReference type="InterPro" id="IPR023796">
    <property type="entry name" value="Serpin_dom"/>
</dbReference>
<proteinExistence type="inferred from homology"/>
<evidence type="ECO:0000259" key="7">
    <source>
        <dbReference type="SMART" id="SM00093"/>
    </source>
</evidence>
<dbReference type="SUPFAM" id="SSF56574">
    <property type="entry name" value="Serpins"/>
    <property type="match status" value="1"/>
</dbReference>
<evidence type="ECO:0000256" key="5">
    <source>
        <dbReference type="RuleBase" id="RU000411"/>
    </source>
</evidence>
<dbReference type="InterPro" id="IPR036186">
    <property type="entry name" value="Serpin_sf"/>
</dbReference>
<protein>
    <recommendedName>
        <fullName evidence="7">Serpin domain-containing protein</fullName>
    </recommendedName>
</protein>
<dbReference type="EMBL" id="OX459964">
    <property type="protein sequence ID" value="CAI9169033.1"/>
    <property type="molecule type" value="Genomic_DNA"/>
</dbReference>
<gene>
    <name evidence="8" type="ORF">MRATA1EN1_LOCUS17995</name>
</gene>
<reference evidence="8" key="1">
    <citation type="submission" date="2023-04" db="EMBL/GenBank/DDBJ databases">
        <authorList>
            <consortium name="ELIXIR-Norway"/>
        </authorList>
    </citation>
    <scope>NUCLEOTIDE SEQUENCE [LARGE SCALE GENOMIC DNA]</scope>
</reference>
<keyword evidence="9" id="KW-1185">Reference proteome</keyword>
<keyword evidence="3" id="KW-0646">Protease inhibitor</keyword>
<dbReference type="InterPro" id="IPR042185">
    <property type="entry name" value="Serpin_sf_2"/>
</dbReference>
<sequence length="717" mass="80026">MDALSKANSTFALTLLKKLGEDNSKNVFISPLSISSALAMVLMGARGNTAAQMSQTLSLSTSSGGGEDVHQGFQNLLSEVNRPDTQYLLRTAKRLFGEKTYDFLSSFKDACRMFYQAEMEELDFVSATEESRKHINTWVAEKTEGKIRDLLAANSVDSLTRLVLVNAIYFKGDWAKKFPKGHTVERPFHITKNLQITVPMMYNMSIFKTMYIAEICSQILVLPYVGQEMNMVILLPSESADLNTVEKALTYEKSVAWMKPDVLAEEEVELLVPRFTLEESYDMEGVFRDLGMTNPSTRPWPTSPGYGNAHVTGERREDGHAHVTGERREDGNAHVTGERREDGNAHVTGERREDGNAHVTGQRREDGNAHVTGERREDGHAHVTGERREDGNAHVTGERREDGHAHVTGQRREDGNAHVTRERREDGNAHVTGERREDGNAHVTGQRREDGNAHVTGERREDGHAHVTGERREDGNAHVTGERREDGHAHVTGQRREDGNAHVTGERREDGNAHVTGERREDGNAHVTGERREDGNAHVTGERREDGNAHVTGERREDGNAHVTGETQVTPAGPQTRGRPRRTSTKGLVCRAYTCVFYLTGCRSPRRIPSAGVTQRGGYSSPYEVAEIFLWFSLLFAAVCSAEQAHSRNLLFAVNARLAGNHISLRQTGPYPIHRWRFHHPEDPSEGRLADLARRATSLPHLRFPRAAAIWCCRVAD</sequence>
<feature type="region of interest" description="Disordered" evidence="6">
    <location>
        <begin position="293"/>
        <end position="584"/>
    </location>
</feature>
<comment type="similarity">
    <text evidence="5">Belongs to the serpin family.</text>
</comment>
<feature type="domain" description="Serpin" evidence="7">
    <location>
        <begin position="13"/>
        <end position="366"/>
    </location>
</feature>
<dbReference type="SMART" id="SM00093">
    <property type="entry name" value="SERPIN"/>
    <property type="match status" value="1"/>
</dbReference>
<dbReference type="Proteomes" id="UP001176941">
    <property type="component" value="Chromosome 28"/>
</dbReference>
<dbReference type="PANTHER" id="PTHR11461">
    <property type="entry name" value="SERINE PROTEASE INHIBITOR, SERPIN"/>
    <property type="match status" value="1"/>
</dbReference>
<evidence type="ECO:0000313" key="9">
    <source>
        <dbReference type="Proteomes" id="UP001176941"/>
    </source>
</evidence>
<name>A0ABN8Z612_RANTA</name>